<dbReference type="AlphaFoldDB" id="A0A0R1UEX2"/>
<dbReference type="RefSeq" id="WP_057799138.1">
    <property type="nucleotide sequence ID" value="NZ_AZFM01000022.1"/>
</dbReference>
<feature type="chain" id="PRO_5006411650" description="Peptidase C39-like domain-containing protein" evidence="2">
    <location>
        <begin position="28"/>
        <end position="202"/>
    </location>
</feature>
<feature type="compositionally biased region" description="Polar residues" evidence="1">
    <location>
        <begin position="58"/>
        <end position="72"/>
    </location>
</feature>
<feature type="signal peptide" evidence="2">
    <location>
        <begin position="1"/>
        <end position="27"/>
    </location>
</feature>
<comment type="caution">
    <text evidence="4">The sequence shown here is derived from an EMBL/GenBank/DDBJ whole genome shotgun (WGS) entry which is preliminary data.</text>
</comment>
<feature type="compositionally biased region" description="Low complexity" evidence="1">
    <location>
        <begin position="73"/>
        <end position="82"/>
    </location>
</feature>
<keyword evidence="2" id="KW-0732">Signal</keyword>
<evidence type="ECO:0000256" key="2">
    <source>
        <dbReference type="SAM" id="SignalP"/>
    </source>
</evidence>
<dbReference type="PANTHER" id="PTHR37806">
    <property type="entry name" value="LMO0724 PROTEIN"/>
    <property type="match status" value="1"/>
</dbReference>
<accession>A0A0R1UEX2</accession>
<name>A0A0R1UEX2_9LACO</name>
<evidence type="ECO:0000256" key="1">
    <source>
        <dbReference type="SAM" id="MobiDB-lite"/>
    </source>
</evidence>
<feature type="compositionally biased region" description="Low complexity" evidence="1">
    <location>
        <begin position="32"/>
        <end position="51"/>
    </location>
</feature>
<feature type="domain" description="Peptidase C39-like" evidence="3">
    <location>
        <begin position="136"/>
        <end position="198"/>
    </location>
</feature>
<keyword evidence="5" id="KW-1185">Reference proteome</keyword>
<sequence length="202" mass="22725">MNKKRKIVVSVALLCGFLMLQNSYVKADDVNPDQTQNTTQTNDNNSSTTNDQAKEESSNQNNVQTSSPNSDQSSTKTNITKNTSKKIKDGLHYNKKNRNYYIYKNNKAIKGYFKYKKAYYQTTKTGKIVGVRNPAKVISQLPQLPTGCEMTAVTMMINYAGKSVSKFTVANETPRSSNGNYGFVGSPYKKTGWWVYPVELHQ</sequence>
<dbReference type="PATRIC" id="fig|1423763.3.peg.790"/>
<dbReference type="EMBL" id="AZFM01000022">
    <property type="protein sequence ID" value="KRL89512.1"/>
    <property type="molecule type" value="Genomic_DNA"/>
</dbReference>
<feature type="region of interest" description="Disordered" evidence="1">
    <location>
        <begin position="29"/>
        <end position="90"/>
    </location>
</feature>
<organism evidence="4 5">
    <name type="scientific">Lactobacillus kalixensis DSM 16043</name>
    <dbReference type="NCBI Taxonomy" id="1423763"/>
    <lineage>
        <taxon>Bacteria</taxon>
        <taxon>Bacillati</taxon>
        <taxon>Bacillota</taxon>
        <taxon>Bacilli</taxon>
        <taxon>Lactobacillales</taxon>
        <taxon>Lactobacillaceae</taxon>
        <taxon>Lactobacillus</taxon>
    </lineage>
</organism>
<evidence type="ECO:0000313" key="4">
    <source>
        <dbReference type="EMBL" id="KRL89512.1"/>
    </source>
</evidence>
<evidence type="ECO:0000313" key="5">
    <source>
        <dbReference type="Proteomes" id="UP000051036"/>
    </source>
</evidence>
<reference evidence="4 5" key="1">
    <citation type="journal article" date="2015" name="Genome Announc.">
        <title>Expanding the biotechnology potential of lactobacilli through comparative genomics of 213 strains and associated genera.</title>
        <authorList>
            <person name="Sun Z."/>
            <person name="Harris H.M."/>
            <person name="McCann A."/>
            <person name="Guo C."/>
            <person name="Argimon S."/>
            <person name="Zhang W."/>
            <person name="Yang X."/>
            <person name="Jeffery I.B."/>
            <person name="Cooney J.C."/>
            <person name="Kagawa T.F."/>
            <person name="Liu W."/>
            <person name="Song Y."/>
            <person name="Salvetti E."/>
            <person name="Wrobel A."/>
            <person name="Rasinkangas P."/>
            <person name="Parkhill J."/>
            <person name="Rea M.C."/>
            <person name="O'Sullivan O."/>
            <person name="Ritari J."/>
            <person name="Douillard F.P."/>
            <person name="Paul Ross R."/>
            <person name="Yang R."/>
            <person name="Briner A.E."/>
            <person name="Felis G.E."/>
            <person name="de Vos W.M."/>
            <person name="Barrangou R."/>
            <person name="Klaenhammer T.R."/>
            <person name="Caufield P.W."/>
            <person name="Cui Y."/>
            <person name="Zhang H."/>
            <person name="O'Toole P.W."/>
        </authorList>
    </citation>
    <scope>NUCLEOTIDE SEQUENCE [LARGE SCALE GENOMIC DNA]</scope>
    <source>
        <strain evidence="4 5">DSM 16043</strain>
    </source>
</reference>
<proteinExistence type="predicted"/>
<dbReference type="STRING" id="1423763.FC46_GL000782"/>
<dbReference type="InterPro" id="IPR039564">
    <property type="entry name" value="Peptidase_C39-like"/>
</dbReference>
<dbReference type="Pfam" id="PF13529">
    <property type="entry name" value="Peptidase_C39_2"/>
    <property type="match status" value="1"/>
</dbReference>
<dbReference type="Gene3D" id="3.90.70.10">
    <property type="entry name" value="Cysteine proteinases"/>
    <property type="match status" value="1"/>
</dbReference>
<dbReference type="PANTHER" id="PTHR37806:SF1">
    <property type="entry name" value="PEPTIDASE C39-LIKE DOMAIN-CONTAINING PROTEIN"/>
    <property type="match status" value="1"/>
</dbReference>
<gene>
    <name evidence="4" type="ORF">FC46_GL000782</name>
</gene>
<dbReference type="Proteomes" id="UP000051036">
    <property type="component" value="Unassembled WGS sequence"/>
</dbReference>
<protein>
    <recommendedName>
        <fullName evidence="3">Peptidase C39-like domain-containing protein</fullName>
    </recommendedName>
</protein>
<evidence type="ECO:0000259" key="3">
    <source>
        <dbReference type="Pfam" id="PF13529"/>
    </source>
</evidence>